<comment type="caution">
    <text evidence="2">The sequence shown here is derived from an EMBL/GenBank/DDBJ whole genome shotgun (WGS) entry which is preliminary data.</text>
</comment>
<dbReference type="EMBL" id="BAABME010017515">
    <property type="protein sequence ID" value="GAA0150359.1"/>
    <property type="molecule type" value="Genomic_DNA"/>
</dbReference>
<keyword evidence="1" id="KW-0175">Coiled coil</keyword>
<sequence length="201" mass="22420">MGLLAPRAAPGQTTYNALPPFLNQAEMQRAKSWAQAPKSSMKSLALAIGKEASASMALADSESALYQHALELDGELSREGTKVDRLREKLQELHRQVVAVEHLPGERALMAHYLQREEERTRGDHQRAKRRWVVVLHIAQSQVPQLPVLAVEYKRWYPARSASLLNKRGFGPLISRVVGYTQSGLRFALGSRSPIDFSSPL</sequence>
<organism evidence="2 3">
    <name type="scientific">Lithospermum erythrorhizon</name>
    <name type="common">Purple gromwell</name>
    <name type="synonym">Lithospermum officinale var. erythrorhizon</name>
    <dbReference type="NCBI Taxonomy" id="34254"/>
    <lineage>
        <taxon>Eukaryota</taxon>
        <taxon>Viridiplantae</taxon>
        <taxon>Streptophyta</taxon>
        <taxon>Embryophyta</taxon>
        <taxon>Tracheophyta</taxon>
        <taxon>Spermatophyta</taxon>
        <taxon>Magnoliopsida</taxon>
        <taxon>eudicotyledons</taxon>
        <taxon>Gunneridae</taxon>
        <taxon>Pentapetalae</taxon>
        <taxon>asterids</taxon>
        <taxon>lamiids</taxon>
        <taxon>Boraginales</taxon>
        <taxon>Boraginaceae</taxon>
        <taxon>Boraginoideae</taxon>
        <taxon>Lithospermeae</taxon>
        <taxon>Lithospermum</taxon>
    </lineage>
</organism>
<gene>
    <name evidence="2" type="ORF">LIER_37106</name>
</gene>
<feature type="coiled-coil region" evidence="1">
    <location>
        <begin position="76"/>
        <end position="103"/>
    </location>
</feature>
<keyword evidence="3" id="KW-1185">Reference proteome</keyword>
<evidence type="ECO:0000313" key="3">
    <source>
        <dbReference type="Proteomes" id="UP001454036"/>
    </source>
</evidence>
<accession>A0AAV3PFB0</accession>
<proteinExistence type="predicted"/>
<dbReference type="AlphaFoldDB" id="A0AAV3PFB0"/>
<evidence type="ECO:0000313" key="2">
    <source>
        <dbReference type="EMBL" id="GAA0150359.1"/>
    </source>
</evidence>
<name>A0AAV3PFB0_LITER</name>
<dbReference type="Proteomes" id="UP001454036">
    <property type="component" value="Unassembled WGS sequence"/>
</dbReference>
<reference evidence="2 3" key="1">
    <citation type="submission" date="2024-01" db="EMBL/GenBank/DDBJ databases">
        <title>The complete chloroplast genome sequence of Lithospermum erythrorhizon: insights into the phylogenetic relationship among Boraginaceae species and the maternal lineages of purple gromwells.</title>
        <authorList>
            <person name="Okada T."/>
            <person name="Watanabe K."/>
        </authorList>
    </citation>
    <scope>NUCLEOTIDE SEQUENCE [LARGE SCALE GENOMIC DNA]</scope>
</reference>
<evidence type="ECO:0000256" key="1">
    <source>
        <dbReference type="SAM" id="Coils"/>
    </source>
</evidence>
<protein>
    <submittedName>
        <fullName evidence="2">Uncharacterized protein</fullName>
    </submittedName>
</protein>